<comment type="caution">
    <text evidence="2">The sequence shown here is derived from an EMBL/GenBank/DDBJ whole genome shotgun (WGS) entry which is preliminary data.</text>
</comment>
<dbReference type="PANTHER" id="PTHR43431">
    <property type="entry name" value="OXIDOREDUCTASE, SHORT CHAIN DEHYDROGENASE/REDUCTASE FAMILY (AFU_ORTHOLOGUE AFUA_5G14000)"/>
    <property type="match status" value="1"/>
</dbReference>
<evidence type="ECO:0000313" key="2">
    <source>
        <dbReference type="EMBL" id="GGP19689.1"/>
    </source>
</evidence>
<dbReference type="InterPro" id="IPR057326">
    <property type="entry name" value="KR_dom"/>
</dbReference>
<dbReference type="RefSeq" id="WP_188703289.1">
    <property type="nucleotide sequence ID" value="NZ_BMLX01000001.1"/>
</dbReference>
<dbReference type="Pfam" id="PF13561">
    <property type="entry name" value="adh_short_C2"/>
    <property type="match status" value="1"/>
</dbReference>
<organism evidence="2 3">
    <name type="scientific">Silvimonas iriomotensis</name>
    <dbReference type="NCBI Taxonomy" id="449662"/>
    <lineage>
        <taxon>Bacteria</taxon>
        <taxon>Pseudomonadati</taxon>
        <taxon>Pseudomonadota</taxon>
        <taxon>Betaproteobacteria</taxon>
        <taxon>Neisseriales</taxon>
        <taxon>Chitinibacteraceae</taxon>
        <taxon>Silvimonas</taxon>
    </lineage>
</organism>
<dbReference type="PRINTS" id="PR00081">
    <property type="entry name" value="GDHRDH"/>
</dbReference>
<dbReference type="Gene3D" id="3.40.50.720">
    <property type="entry name" value="NAD(P)-binding Rossmann-like Domain"/>
    <property type="match status" value="1"/>
</dbReference>
<accession>A0ABQ2P777</accession>
<gene>
    <name evidence="2" type="ORF">GCM10010970_11860</name>
</gene>
<proteinExistence type="predicted"/>
<dbReference type="SUPFAM" id="SSF51735">
    <property type="entry name" value="NAD(P)-binding Rossmann-fold domains"/>
    <property type="match status" value="1"/>
</dbReference>
<evidence type="ECO:0000313" key="3">
    <source>
        <dbReference type="Proteomes" id="UP000637267"/>
    </source>
</evidence>
<dbReference type="SMART" id="SM00822">
    <property type="entry name" value="PKS_KR"/>
    <property type="match status" value="1"/>
</dbReference>
<dbReference type="InterPro" id="IPR002347">
    <property type="entry name" value="SDR_fam"/>
</dbReference>
<dbReference type="EMBL" id="BMLX01000001">
    <property type="protein sequence ID" value="GGP19689.1"/>
    <property type="molecule type" value="Genomic_DNA"/>
</dbReference>
<reference evidence="3" key="1">
    <citation type="journal article" date="2019" name="Int. J. Syst. Evol. Microbiol.">
        <title>The Global Catalogue of Microorganisms (GCM) 10K type strain sequencing project: providing services to taxonomists for standard genome sequencing and annotation.</title>
        <authorList>
            <consortium name="The Broad Institute Genomics Platform"/>
            <consortium name="The Broad Institute Genome Sequencing Center for Infectious Disease"/>
            <person name="Wu L."/>
            <person name="Ma J."/>
        </authorList>
    </citation>
    <scope>NUCLEOTIDE SEQUENCE [LARGE SCALE GENOMIC DNA]</scope>
    <source>
        <strain evidence="3">CGMCC 1.8859</strain>
    </source>
</reference>
<keyword evidence="3" id="KW-1185">Reference proteome</keyword>
<dbReference type="InterPro" id="IPR036291">
    <property type="entry name" value="NAD(P)-bd_dom_sf"/>
</dbReference>
<dbReference type="Proteomes" id="UP000637267">
    <property type="component" value="Unassembled WGS sequence"/>
</dbReference>
<feature type="domain" description="Ketoreductase" evidence="1">
    <location>
        <begin position="8"/>
        <end position="171"/>
    </location>
</feature>
<dbReference type="PANTHER" id="PTHR43431:SF7">
    <property type="entry name" value="OXIDOREDUCTASE, SHORT CHAIN DEHYDROGENASE_REDUCTASE FAMILY (AFU_ORTHOLOGUE AFUA_5G14000)"/>
    <property type="match status" value="1"/>
</dbReference>
<name>A0ABQ2P777_9NEIS</name>
<evidence type="ECO:0000259" key="1">
    <source>
        <dbReference type="SMART" id="SM00822"/>
    </source>
</evidence>
<protein>
    <submittedName>
        <fullName evidence="2">Short-chain dehydrogenase</fullName>
    </submittedName>
</protein>
<sequence length="224" mass="23905">MSSLTSPRSVLIAGYSAGFGAALARHFEAAGYTVIKASRSGDGEQLDLTDETAVHQWFSCLDRDYPPLAGVIHNVMAFLREPLLSTTAAQLESVWRASVMSAFLLTREAVPRLESQGGGTLIYSGASGSRRAGPGFAAFSSAKFALRGFAQAVAREHGARGIHAVSVIIDGLIASDKTAARFPGSDPQRMINPDDLAAQYLELFRQPASVWTQELDIRPMGGSF</sequence>